<protein>
    <recommendedName>
        <fullName evidence="1">FAS1-like dehydratase domain-containing protein</fullName>
    </recommendedName>
</protein>
<evidence type="ECO:0000313" key="3">
    <source>
        <dbReference type="Proteomes" id="UP000267128"/>
    </source>
</evidence>
<comment type="caution">
    <text evidence="2">The sequence shown here is derived from an EMBL/GenBank/DDBJ whole genome shotgun (WGS) entry which is preliminary data.</text>
</comment>
<dbReference type="Proteomes" id="UP000267128">
    <property type="component" value="Unassembled WGS sequence"/>
</dbReference>
<dbReference type="RefSeq" id="WP_123227391.1">
    <property type="nucleotide sequence ID" value="NZ_RJSE01000007.1"/>
</dbReference>
<keyword evidence="3" id="KW-1185">Reference proteome</keyword>
<dbReference type="AlphaFoldDB" id="A0A3N0CGF5"/>
<accession>A0A3N0CGF5</accession>
<dbReference type="EMBL" id="RJSE01000007">
    <property type="protein sequence ID" value="RNL62096.1"/>
    <property type="molecule type" value="Genomic_DNA"/>
</dbReference>
<dbReference type="Gene3D" id="3.10.129.10">
    <property type="entry name" value="Hotdog Thioesterase"/>
    <property type="match status" value="1"/>
</dbReference>
<sequence>MTTVLEDHGFPYDVELFEEDGPVLIERGQVQTLCAAVENGNPLFWDDEVAAGLTGGPVAPLTMLSAWFRPHHWEPGAAEPLVPLALHFALKERLGLPESVVAANTLTFHDPVRPGDRLRTCQVLKSVSDVKRTQLGQGRFWVIEVRYRNQDDALVGTDTYTMFSYRTPTGADHD</sequence>
<dbReference type="InterPro" id="IPR039569">
    <property type="entry name" value="FAS1-like_DH_region"/>
</dbReference>
<dbReference type="SUPFAM" id="SSF54637">
    <property type="entry name" value="Thioesterase/thiol ester dehydrase-isomerase"/>
    <property type="match status" value="1"/>
</dbReference>
<dbReference type="Pfam" id="PF13452">
    <property type="entry name" value="FAS1_DH_region"/>
    <property type="match status" value="1"/>
</dbReference>
<dbReference type="CDD" id="cd03441">
    <property type="entry name" value="R_hydratase_like"/>
    <property type="match status" value="1"/>
</dbReference>
<dbReference type="InterPro" id="IPR029069">
    <property type="entry name" value="HotDog_dom_sf"/>
</dbReference>
<dbReference type="OrthoDB" id="4350329at2"/>
<feature type="domain" description="FAS1-like dehydratase" evidence="1">
    <location>
        <begin position="21"/>
        <end position="155"/>
    </location>
</feature>
<reference evidence="2 3" key="1">
    <citation type="submission" date="2018-11" db="EMBL/GenBank/DDBJ databases">
        <authorList>
            <person name="Li F."/>
        </authorList>
    </citation>
    <scope>NUCLEOTIDE SEQUENCE [LARGE SCALE GENOMIC DNA]</scope>
    <source>
        <strain evidence="2 3">Gsoil 097</strain>
    </source>
</reference>
<name>A0A3N0CGF5_9ACTN</name>
<evidence type="ECO:0000259" key="1">
    <source>
        <dbReference type="Pfam" id="PF13452"/>
    </source>
</evidence>
<proteinExistence type="predicted"/>
<organism evidence="2 3">
    <name type="scientific">Nocardioides marmoriginsengisoli</name>
    <dbReference type="NCBI Taxonomy" id="661483"/>
    <lineage>
        <taxon>Bacteria</taxon>
        <taxon>Bacillati</taxon>
        <taxon>Actinomycetota</taxon>
        <taxon>Actinomycetes</taxon>
        <taxon>Propionibacteriales</taxon>
        <taxon>Nocardioidaceae</taxon>
        <taxon>Nocardioides</taxon>
    </lineage>
</organism>
<gene>
    <name evidence="2" type="ORF">EFK50_09795</name>
</gene>
<evidence type="ECO:0000313" key="2">
    <source>
        <dbReference type="EMBL" id="RNL62096.1"/>
    </source>
</evidence>